<feature type="region of interest" description="Disordered" evidence="1">
    <location>
        <begin position="86"/>
        <end position="109"/>
    </location>
</feature>
<dbReference type="EMBL" id="CP053587">
    <property type="protein sequence ID" value="WNZ27352.1"/>
    <property type="molecule type" value="Genomic_DNA"/>
</dbReference>
<evidence type="ECO:0000313" key="2">
    <source>
        <dbReference type="EMBL" id="WNZ27352.1"/>
    </source>
</evidence>
<feature type="compositionally biased region" description="Low complexity" evidence="1">
    <location>
        <begin position="143"/>
        <end position="153"/>
    </location>
</feature>
<feature type="region of interest" description="Disordered" evidence="1">
    <location>
        <begin position="124"/>
        <end position="189"/>
    </location>
</feature>
<reference evidence="2" key="1">
    <citation type="submission" date="2020-05" db="EMBL/GenBank/DDBJ databases">
        <authorList>
            <person name="Zhu T."/>
            <person name="Keshari N."/>
            <person name="Lu X."/>
        </authorList>
    </citation>
    <scope>NUCLEOTIDE SEQUENCE</scope>
    <source>
        <strain evidence="2">NK1-12</strain>
    </source>
</reference>
<dbReference type="AlphaFoldDB" id="A0AA96WK24"/>
<dbReference type="RefSeq" id="WP_316437018.1">
    <property type="nucleotide sequence ID" value="NZ_CP053587.1"/>
</dbReference>
<proteinExistence type="predicted"/>
<evidence type="ECO:0008006" key="3">
    <source>
        <dbReference type="Google" id="ProtNLM"/>
    </source>
</evidence>
<feature type="compositionally biased region" description="Polar residues" evidence="1">
    <location>
        <begin position="132"/>
        <end position="142"/>
    </location>
</feature>
<organism evidence="2">
    <name type="scientific">Leptolyngbya sp. NK1-12</name>
    <dbReference type="NCBI Taxonomy" id="2547451"/>
    <lineage>
        <taxon>Bacteria</taxon>
        <taxon>Bacillati</taxon>
        <taxon>Cyanobacteriota</taxon>
        <taxon>Cyanophyceae</taxon>
        <taxon>Leptolyngbyales</taxon>
        <taxon>Leptolyngbyaceae</taxon>
        <taxon>Leptolyngbya group</taxon>
        <taxon>Leptolyngbya</taxon>
    </lineage>
</organism>
<accession>A0AA96WK24</accession>
<name>A0AA96WK24_9CYAN</name>
<evidence type="ECO:0000256" key="1">
    <source>
        <dbReference type="SAM" id="MobiDB-lite"/>
    </source>
</evidence>
<gene>
    <name evidence="2" type="ORF">HJG54_31190</name>
</gene>
<protein>
    <recommendedName>
        <fullName evidence="3">Mobilization protein MobC</fullName>
    </recommendedName>
</protein>
<feature type="compositionally biased region" description="Polar residues" evidence="1">
    <location>
        <begin position="95"/>
        <end position="106"/>
    </location>
</feature>
<sequence>MISTTRRSPNATLVSKDAVNQASQILQELPEKPKEQLSLREVVDALRGHITAALDKGYSYEDITAMLAAQGVVIAPSSLKHYLARSNRQAKAKGSVSSGRRSTETTGKAEALETLEAEVGSELDAMAAEAEPTQNGQLNGQSAEAAPTEAPEAAPKRGRRPSSQKQAETKTTRSSSRTSSTRKRRSSAS</sequence>
<feature type="compositionally biased region" description="Basic residues" evidence="1">
    <location>
        <begin position="180"/>
        <end position="189"/>
    </location>
</feature>